<dbReference type="InterPro" id="IPR046704">
    <property type="entry name" value="DUF6777"/>
</dbReference>
<comment type="caution">
    <text evidence="3">The sequence shown here is derived from an EMBL/GenBank/DDBJ whole genome shotgun (WGS) entry which is preliminary data.</text>
</comment>
<feature type="region of interest" description="Disordered" evidence="1">
    <location>
        <begin position="69"/>
        <end position="115"/>
    </location>
</feature>
<accession>A0ABP8NYZ1</accession>
<evidence type="ECO:0000259" key="2">
    <source>
        <dbReference type="Pfam" id="PF20568"/>
    </source>
</evidence>
<feature type="compositionally biased region" description="Pro residues" evidence="1">
    <location>
        <begin position="294"/>
        <end position="333"/>
    </location>
</feature>
<feature type="compositionally biased region" description="Pro residues" evidence="1">
    <location>
        <begin position="340"/>
        <end position="350"/>
    </location>
</feature>
<name>A0ABP8NYZ1_9NOCA</name>
<feature type="compositionally biased region" description="Low complexity" evidence="1">
    <location>
        <begin position="265"/>
        <end position="285"/>
    </location>
</feature>
<feature type="compositionally biased region" description="Pro residues" evidence="1">
    <location>
        <begin position="76"/>
        <end position="86"/>
    </location>
</feature>
<dbReference type="EMBL" id="BAABFB010000034">
    <property type="protein sequence ID" value="GAA4478302.1"/>
    <property type="molecule type" value="Genomic_DNA"/>
</dbReference>
<gene>
    <name evidence="3" type="ORF">GCM10023094_21770</name>
</gene>
<dbReference type="RefSeq" id="WP_345344611.1">
    <property type="nucleotide sequence ID" value="NZ_BAABFB010000034.1"/>
</dbReference>
<organism evidence="3 4">
    <name type="scientific">Rhodococcus olei</name>
    <dbReference type="NCBI Taxonomy" id="2161675"/>
    <lineage>
        <taxon>Bacteria</taxon>
        <taxon>Bacillati</taxon>
        <taxon>Actinomycetota</taxon>
        <taxon>Actinomycetes</taxon>
        <taxon>Mycobacteriales</taxon>
        <taxon>Nocardiaceae</taxon>
        <taxon>Rhodococcus</taxon>
    </lineage>
</organism>
<evidence type="ECO:0000256" key="1">
    <source>
        <dbReference type="SAM" id="MobiDB-lite"/>
    </source>
</evidence>
<sequence length="350" mass="36351">MAPDIGGRTAHRARRRAVATTGPRPAWPVTSFAVGCALLAVASVACSRPPARPDPVALIAVVQDDEQPWTDRLLPPQTPTQVPPGPAGSELPADVAAGTTGDRAGLYGGSPDRPLCDRSRLADDLERDPVRAAAWSRVQRVDDVRGYVDTLTPVLLRADTRVSSYGYDDGRATPREAVLEAGTIVLIDDHGVPRVRCSHGSPLGAPTSRVGPNPHSVPWPGFETDRVLVVRPALEAMGAVSVVDLATGALTTVPVGSGTRPDPVPAVAPVATGAPVPTRIAQVEQPPRREVVEAPPPAPAPPPPPPPAPEPPPAPVAVPQPPPPPRPVAPPPEIRVEVPGLPPLVIPLPK</sequence>
<evidence type="ECO:0000313" key="3">
    <source>
        <dbReference type="EMBL" id="GAA4478302.1"/>
    </source>
</evidence>
<proteinExistence type="predicted"/>
<reference evidence="4" key="1">
    <citation type="journal article" date="2019" name="Int. J. Syst. Evol. Microbiol.">
        <title>The Global Catalogue of Microorganisms (GCM) 10K type strain sequencing project: providing services to taxonomists for standard genome sequencing and annotation.</title>
        <authorList>
            <consortium name="The Broad Institute Genomics Platform"/>
            <consortium name="The Broad Institute Genome Sequencing Center for Infectious Disease"/>
            <person name="Wu L."/>
            <person name="Ma J."/>
        </authorList>
    </citation>
    <scope>NUCLEOTIDE SEQUENCE [LARGE SCALE GENOMIC DNA]</scope>
    <source>
        <strain evidence="4">JCM 32206</strain>
    </source>
</reference>
<protein>
    <recommendedName>
        <fullName evidence="2">DUF6777 domain-containing protein</fullName>
    </recommendedName>
</protein>
<feature type="region of interest" description="Disordered" evidence="1">
    <location>
        <begin position="252"/>
        <end position="350"/>
    </location>
</feature>
<dbReference type="Pfam" id="PF20568">
    <property type="entry name" value="DUF6777"/>
    <property type="match status" value="1"/>
</dbReference>
<evidence type="ECO:0000313" key="4">
    <source>
        <dbReference type="Proteomes" id="UP001501183"/>
    </source>
</evidence>
<keyword evidence="4" id="KW-1185">Reference proteome</keyword>
<dbReference type="Proteomes" id="UP001501183">
    <property type="component" value="Unassembled WGS sequence"/>
</dbReference>
<feature type="region of interest" description="Disordered" evidence="1">
    <location>
        <begin position="1"/>
        <end position="24"/>
    </location>
</feature>
<feature type="domain" description="DUF6777" evidence="2">
    <location>
        <begin position="100"/>
        <end position="255"/>
    </location>
</feature>